<dbReference type="EMBL" id="MAYW01000005">
    <property type="protein sequence ID" value="ODS34496.1"/>
    <property type="molecule type" value="Genomic_DNA"/>
</dbReference>
<gene>
    <name evidence="1" type="ORF">SCARUB_00372</name>
</gene>
<proteinExistence type="predicted"/>
<reference evidence="1 2" key="1">
    <citation type="submission" date="2016-07" db="EMBL/GenBank/DDBJ databases">
        <title>Draft genome of Scalindua rubra, obtained from a brine-seawater interface in the Red Sea, sheds light on salt adaptation in anammox bacteria.</title>
        <authorList>
            <person name="Speth D.R."/>
            <person name="Lagkouvardos I."/>
            <person name="Wang Y."/>
            <person name="Qian P.-Y."/>
            <person name="Dutilh B.E."/>
            <person name="Jetten M.S."/>
        </authorList>
    </citation>
    <scope>NUCLEOTIDE SEQUENCE [LARGE SCALE GENOMIC DNA]</scope>
    <source>
        <strain evidence="1">BSI-1</strain>
    </source>
</reference>
<accession>A0A1E3XFR9</accession>
<organism evidence="1 2">
    <name type="scientific">Candidatus Scalindua rubra</name>
    <dbReference type="NCBI Taxonomy" id="1872076"/>
    <lineage>
        <taxon>Bacteria</taxon>
        <taxon>Pseudomonadati</taxon>
        <taxon>Planctomycetota</taxon>
        <taxon>Candidatus Brocadiia</taxon>
        <taxon>Candidatus Brocadiales</taxon>
        <taxon>Candidatus Scalinduaceae</taxon>
        <taxon>Candidatus Scalindua</taxon>
    </lineage>
</organism>
<evidence type="ECO:0000313" key="1">
    <source>
        <dbReference type="EMBL" id="ODS34496.1"/>
    </source>
</evidence>
<evidence type="ECO:0000313" key="2">
    <source>
        <dbReference type="Proteomes" id="UP000094056"/>
    </source>
</evidence>
<comment type="caution">
    <text evidence="1">The sequence shown here is derived from an EMBL/GenBank/DDBJ whole genome shotgun (WGS) entry which is preliminary data.</text>
</comment>
<dbReference type="AlphaFoldDB" id="A0A1E3XFR9"/>
<protein>
    <submittedName>
        <fullName evidence="1">Uncharacterized protein</fullName>
    </submittedName>
</protein>
<name>A0A1E3XFR9_9BACT</name>
<sequence length="107" mass="12463">MSWEANLGEYHRKTKGWKASPYVQTYMYTFRCSSCDHEWIAIVDELSLQRLPCCRRNALAGQHCPMGCTHLPWYIRLFTKREEGYGRGISKEHVGTGKKYGKKDCLV</sequence>
<dbReference type="Proteomes" id="UP000094056">
    <property type="component" value="Unassembled WGS sequence"/>
</dbReference>